<evidence type="ECO:0000256" key="4">
    <source>
        <dbReference type="ARBA" id="ARBA00023015"/>
    </source>
</evidence>
<evidence type="ECO:0000256" key="2">
    <source>
        <dbReference type="ARBA" id="ARBA00022574"/>
    </source>
</evidence>
<feature type="region of interest" description="Disordered" evidence="9">
    <location>
        <begin position="465"/>
        <end position="503"/>
    </location>
</feature>
<dbReference type="OrthoDB" id="10266330at2759"/>
<keyword evidence="6" id="KW-0539">Nucleus</keyword>
<feature type="repeat" description="WD" evidence="8">
    <location>
        <begin position="648"/>
        <end position="689"/>
    </location>
</feature>
<evidence type="ECO:0000259" key="10">
    <source>
        <dbReference type="Pfam" id="PF04494"/>
    </source>
</evidence>
<evidence type="ECO:0000256" key="5">
    <source>
        <dbReference type="ARBA" id="ARBA00023163"/>
    </source>
</evidence>
<protein>
    <recommendedName>
        <fullName evidence="7">Transcription initiation factor TFIID subunit 5</fullName>
    </recommendedName>
</protein>
<comment type="caution">
    <text evidence="11">The sequence shown here is derived from an EMBL/GenBank/DDBJ whole genome shotgun (WGS) entry which is preliminary data.</text>
</comment>
<gene>
    <name evidence="11" type="ORF">CYY_002793</name>
</gene>
<feature type="compositionally biased region" description="Polar residues" evidence="9">
    <location>
        <begin position="1"/>
        <end position="20"/>
    </location>
</feature>
<name>A0A8J4V6J8_9MYCE</name>
<dbReference type="SMART" id="SM00320">
    <property type="entry name" value="WD40"/>
    <property type="match status" value="6"/>
</dbReference>
<evidence type="ECO:0000313" key="12">
    <source>
        <dbReference type="Proteomes" id="UP000695562"/>
    </source>
</evidence>
<keyword evidence="3" id="KW-0677">Repeat</keyword>
<feature type="repeat" description="WD" evidence="8">
    <location>
        <begin position="606"/>
        <end position="647"/>
    </location>
</feature>
<evidence type="ECO:0000256" key="8">
    <source>
        <dbReference type="PROSITE-ProRule" id="PRU00221"/>
    </source>
</evidence>
<dbReference type="GO" id="GO:0016251">
    <property type="term" value="F:RNA polymerase II general transcription initiation factor activity"/>
    <property type="evidence" value="ECO:0007669"/>
    <property type="project" value="TreeGrafter"/>
</dbReference>
<dbReference type="InterPro" id="IPR007582">
    <property type="entry name" value="TFIID_NTD2"/>
</dbReference>
<feature type="region of interest" description="Disordered" evidence="9">
    <location>
        <begin position="359"/>
        <end position="388"/>
    </location>
</feature>
<feature type="compositionally biased region" description="Low complexity" evidence="9">
    <location>
        <begin position="27"/>
        <end position="75"/>
    </location>
</feature>
<dbReference type="AlphaFoldDB" id="A0A8J4V6J8"/>
<dbReference type="EMBL" id="AJWJ01000081">
    <property type="protein sequence ID" value="KAF2075902.1"/>
    <property type="molecule type" value="Genomic_DNA"/>
</dbReference>
<comment type="subcellular location">
    <subcellularLocation>
        <location evidence="1">Nucleus</location>
    </subcellularLocation>
</comment>
<dbReference type="FunFam" id="2.130.10.10:FF:000243">
    <property type="entry name" value="Transcription initiation factor TFIID subunit 5"/>
    <property type="match status" value="1"/>
</dbReference>
<proteinExistence type="predicted"/>
<evidence type="ECO:0000313" key="11">
    <source>
        <dbReference type="EMBL" id="KAF2075902.1"/>
    </source>
</evidence>
<dbReference type="CDD" id="cd00200">
    <property type="entry name" value="WD40"/>
    <property type="match status" value="1"/>
</dbReference>
<feature type="repeat" description="WD" evidence="8">
    <location>
        <begin position="437"/>
        <end position="471"/>
    </location>
</feature>
<dbReference type="InterPro" id="IPR019775">
    <property type="entry name" value="WD40_repeat_CS"/>
</dbReference>
<feature type="repeat" description="WD" evidence="8">
    <location>
        <begin position="522"/>
        <end position="563"/>
    </location>
</feature>
<dbReference type="CDD" id="cd08044">
    <property type="entry name" value="TAF5_NTD2"/>
    <property type="match status" value="1"/>
</dbReference>
<feature type="compositionally biased region" description="Basic and acidic residues" evidence="9">
    <location>
        <begin position="379"/>
        <end position="388"/>
    </location>
</feature>
<dbReference type="Gene3D" id="2.130.10.10">
    <property type="entry name" value="YVTN repeat-like/Quinoprotein amine dehydrogenase"/>
    <property type="match status" value="3"/>
</dbReference>
<dbReference type="InterPro" id="IPR001680">
    <property type="entry name" value="WD40_rpt"/>
</dbReference>
<dbReference type="Gene3D" id="1.25.40.500">
    <property type="entry name" value="TFIID subunit TAF5, NTD2 domain"/>
    <property type="match status" value="1"/>
</dbReference>
<dbReference type="InterPro" id="IPR020472">
    <property type="entry name" value="WD40_PAC1"/>
</dbReference>
<evidence type="ECO:0000256" key="1">
    <source>
        <dbReference type="ARBA" id="ARBA00004123"/>
    </source>
</evidence>
<accession>A0A8J4V6J8</accession>
<sequence length="799" mass="88531">MSSPTGSTTHNNATSPNGAPTTLELGSPMTQPISTPPTITTPSLSIGTTTTTTPIIPSTTINTTHTATSPSSSTTNILSPTQPPKTLDFVILGYLEQRGYLKSQQILKQELMNVSNSTTTSANPLSSPLSPSSTSNNNNTSENVDNLQHFLLAELNKTRNYLDSYKKLRNWIHSSLDIYKNELLSILYPIFVHSYIDLISKGFPEQARELMNQISPEHEDYFGDDLQLLRGISNTDHLKENELVDMFRNNRWNIKMCAYSYELLLTFLHESNLIQLVGTINQYININVTNLRPGFIDDEQYSISFQSEKDAGNLNSIPINYHAFKPDYEEELNPTAPTATATTTTTAIGGASGTTAADAASIVNASDPNSSKKKKDKKKKEVVDERMLKSQSNVPLPVLTEKFEAELKEDFTKCVSLSASNLPSICFYTIFNTYQGLNTIDISKDASLVAGGFSDSSVKVWNLKEMSEKKQQQQQQQTNEKETSNNTSPTSTPTITSNGKGKHQNNILNVHVKKKDSEFKSFLGHSGPVYGTSFSPDAQYLLSCSEDTTVRLWSMETMTNLVCYKGHNFPVWDVSFSPFGFYFATASHDRTARLWSTNHPSPLRIFTGHLSDTNCVKFHPNINYVATGSSDKSARLWEMQTGKCVRIFMGHRAPVYTVAFSPDGRLMATAGEDTSIILWDLSTGKKVKKMDGHIKCVYSLDFSTDGSILASGSSDCTVRLWDVKKAYTNSLATIPTTSAEANSVKNNKRKSIKSKLFCEELLETFPTKQTPVYNVSFSRRNLLLAAGSFTTSTSFDSFY</sequence>
<dbReference type="GO" id="GO:0006367">
    <property type="term" value="P:transcription initiation at RNA polymerase II promoter"/>
    <property type="evidence" value="ECO:0007669"/>
    <property type="project" value="TreeGrafter"/>
</dbReference>
<dbReference type="InterPro" id="IPR036322">
    <property type="entry name" value="WD40_repeat_dom_sf"/>
</dbReference>
<dbReference type="InterPro" id="IPR015943">
    <property type="entry name" value="WD40/YVTN_repeat-like_dom_sf"/>
</dbReference>
<evidence type="ECO:0000256" key="7">
    <source>
        <dbReference type="ARBA" id="ARBA00044130"/>
    </source>
</evidence>
<keyword evidence="12" id="KW-1185">Reference proteome</keyword>
<feature type="repeat" description="WD" evidence="8">
    <location>
        <begin position="690"/>
        <end position="731"/>
    </location>
</feature>
<dbReference type="PANTHER" id="PTHR19879">
    <property type="entry name" value="TRANSCRIPTION INITIATION FACTOR TFIID"/>
    <property type="match status" value="1"/>
</dbReference>
<feature type="region of interest" description="Disordered" evidence="9">
    <location>
        <begin position="1"/>
        <end position="82"/>
    </location>
</feature>
<dbReference type="InterPro" id="IPR037264">
    <property type="entry name" value="TFIID_NTD2_sf"/>
</dbReference>
<keyword evidence="4" id="KW-0805">Transcription regulation</keyword>
<keyword evidence="2 8" id="KW-0853">WD repeat</keyword>
<dbReference type="PROSITE" id="PS50082">
    <property type="entry name" value="WD_REPEATS_2"/>
    <property type="match status" value="6"/>
</dbReference>
<reference evidence="11" key="1">
    <citation type="submission" date="2020-01" db="EMBL/GenBank/DDBJ databases">
        <title>Development of genomics and gene disruption for Polysphondylium violaceum indicates a role for the polyketide synthase stlB in stalk morphogenesis.</title>
        <authorList>
            <person name="Narita B."/>
            <person name="Kawabe Y."/>
            <person name="Kin K."/>
            <person name="Saito T."/>
            <person name="Gibbs R."/>
            <person name="Kuspa A."/>
            <person name="Muzny D."/>
            <person name="Queller D."/>
            <person name="Richards S."/>
            <person name="Strassman J."/>
            <person name="Sucgang R."/>
            <person name="Worley K."/>
            <person name="Schaap P."/>
        </authorList>
    </citation>
    <scope>NUCLEOTIDE SEQUENCE</scope>
    <source>
        <strain evidence="11">QSvi11</strain>
    </source>
</reference>
<dbReference type="PROSITE" id="PS50294">
    <property type="entry name" value="WD_REPEATS_REGION"/>
    <property type="match status" value="5"/>
</dbReference>
<evidence type="ECO:0000256" key="6">
    <source>
        <dbReference type="ARBA" id="ARBA00023242"/>
    </source>
</evidence>
<feature type="compositionally biased region" description="Low complexity" evidence="9">
    <location>
        <begin position="117"/>
        <end position="141"/>
    </location>
</feature>
<feature type="domain" description="TFIID subunit TAF5 NTD2" evidence="10">
    <location>
        <begin position="157"/>
        <end position="284"/>
    </location>
</feature>
<dbReference type="PROSITE" id="PS00678">
    <property type="entry name" value="WD_REPEATS_1"/>
    <property type="match status" value="4"/>
</dbReference>
<dbReference type="Pfam" id="PF00400">
    <property type="entry name" value="WD40"/>
    <property type="match status" value="6"/>
</dbReference>
<dbReference type="SUPFAM" id="SSF50978">
    <property type="entry name" value="WD40 repeat-like"/>
    <property type="match status" value="1"/>
</dbReference>
<dbReference type="Pfam" id="PF04494">
    <property type="entry name" value="TFIID_NTD2"/>
    <property type="match status" value="1"/>
</dbReference>
<dbReference type="SUPFAM" id="SSF160897">
    <property type="entry name" value="Taf5 N-terminal domain-like"/>
    <property type="match status" value="1"/>
</dbReference>
<evidence type="ECO:0000256" key="9">
    <source>
        <dbReference type="SAM" id="MobiDB-lite"/>
    </source>
</evidence>
<dbReference type="GO" id="GO:0005669">
    <property type="term" value="C:transcription factor TFIID complex"/>
    <property type="evidence" value="ECO:0007669"/>
    <property type="project" value="TreeGrafter"/>
</dbReference>
<organism evidence="11 12">
    <name type="scientific">Polysphondylium violaceum</name>
    <dbReference type="NCBI Taxonomy" id="133409"/>
    <lineage>
        <taxon>Eukaryota</taxon>
        <taxon>Amoebozoa</taxon>
        <taxon>Evosea</taxon>
        <taxon>Eumycetozoa</taxon>
        <taxon>Dictyostelia</taxon>
        <taxon>Dictyosteliales</taxon>
        <taxon>Dictyosteliaceae</taxon>
        <taxon>Polysphondylium</taxon>
    </lineage>
</organism>
<keyword evidence="5" id="KW-0804">Transcription</keyword>
<evidence type="ECO:0000256" key="3">
    <source>
        <dbReference type="ARBA" id="ARBA00022737"/>
    </source>
</evidence>
<feature type="region of interest" description="Disordered" evidence="9">
    <location>
        <begin position="117"/>
        <end position="142"/>
    </location>
</feature>
<feature type="compositionally biased region" description="Low complexity" evidence="9">
    <location>
        <begin position="472"/>
        <end position="498"/>
    </location>
</feature>
<dbReference type="PRINTS" id="PR00320">
    <property type="entry name" value="GPROTEINBRPT"/>
</dbReference>
<feature type="repeat" description="WD" evidence="8">
    <location>
        <begin position="564"/>
        <end position="605"/>
    </location>
</feature>
<dbReference type="PANTHER" id="PTHR19879:SF1">
    <property type="entry name" value="CANNONBALL-RELATED"/>
    <property type="match status" value="1"/>
</dbReference>
<dbReference type="Proteomes" id="UP000695562">
    <property type="component" value="Unassembled WGS sequence"/>
</dbReference>